<keyword evidence="9" id="KW-0408">Iron</keyword>
<dbReference type="InterPro" id="IPR013352">
    <property type="entry name" value="Fe_hydrogenase_subset"/>
</dbReference>
<dbReference type="EMBL" id="FOYM01000007">
    <property type="protein sequence ID" value="SFR01589.1"/>
    <property type="molecule type" value="Genomic_DNA"/>
</dbReference>
<dbReference type="FunFam" id="3.30.70.20:FF:000035">
    <property type="entry name" value="Iron hydrogenase 1"/>
    <property type="match status" value="1"/>
</dbReference>
<dbReference type="GO" id="GO:0051539">
    <property type="term" value="F:4 iron, 4 sulfur cluster binding"/>
    <property type="evidence" value="ECO:0007669"/>
    <property type="project" value="UniProtKB-KW"/>
</dbReference>
<dbReference type="InterPro" id="IPR036991">
    <property type="entry name" value="Fe_hydrogenase_ssu_sf"/>
</dbReference>
<dbReference type="Pfam" id="PF22117">
    <property type="entry name" value="Fer4_Nqo3"/>
    <property type="match status" value="1"/>
</dbReference>
<protein>
    <submittedName>
        <fullName evidence="17">NADH-quinone oxidoreductase subunit G</fullName>
    </submittedName>
</protein>
<evidence type="ECO:0000259" key="15">
    <source>
        <dbReference type="PROSITE" id="PS51379"/>
    </source>
</evidence>
<evidence type="ECO:0000256" key="9">
    <source>
        <dbReference type="ARBA" id="ARBA00023004"/>
    </source>
</evidence>
<dbReference type="CDD" id="cd02980">
    <property type="entry name" value="TRX_Fd_family"/>
    <property type="match status" value="1"/>
</dbReference>
<dbReference type="InterPro" id="IPR050340">
    <property type="entry name" value="Cytosolic_Fe-S_CAF"/>
</dbReference>
<dbReference type="STRING" id="39060.SAMN05660706_10715"/>
<dbReference type="Gene3D" id="3.40.950.10">
    <property type="entry name" value="Fe-only Hydrogenase (Larger Subunit), Chain L, domain 3"/>
    <property type="match status" value="1"/>
</dbReference>
<keyword evidence="18" id="KW-1185">Reference proteome</keyword>
<dbReference type="GO" id="GO:0042773">
    <property type="term" value="P:ATP synthesis coupled electron transport"/>
    <property type="evidence" value="ECO:0007669"/>
    <property type="project" value="InterPro"/>
</dbReference>
<dbReference type="InterPro" id="IPR000283">
    <property type="entry name" value="NADH_UbQ_OxRdtase_75kDa_su_CS"/>
</dbReference>
<evidence type="ECO:0000256" key="1">
    <source>
        <dbReference type="ARBA" id="ARBA00001966"/>
    </source>
</evidence>
<dbReference type="GO" id="GO:0005506">
    <property type="term" value="F:iron ion binding"/>
    <property type="evidence" value="ECO:0007669"/>
    <property type="project" value="InterPro"/>
</dbReference>
<evidence type="ECO:0000256" key="4">
    <source>
        <dbReference type="ARBA" id="ARBA00022485"/>
    </source>
</evidence>
<evidence type="ECO:0000256" key="12">
    <source>
        <dbReference type="ARBA" id="ARBA00023136"/>
    </source>
</evidence>
<dbReference type="PROSITE" id="PS51839">
    <property type="entry name" value="4FE4S_HC3"/>
    <property type="match status" value="1"/>
</dbReference>
<dbReference type="OrthoDB" id="9805142at2"/>
<sequence length="674" mass="72774">MQTGQVYIDGQAVPVGDAQNILEVVRKAGIELPTFCYHSELSVYGACRLCMVEVESMGLVASCSTPPADGMIIHTNTRRTRRLRRMILELLLANHDRECPTCAKNTGCKLQKLARQYGVNTIRFGNRDEKLPIDASGSSIVKDPNKCILCGDCVRMCREVQGLGIWDFAHRGSKTQVTTAFGKDLADVACVNCGQCVAVCPTGALTVKSEIDRAWSAIHDPAKTVVVQIAPAVRVALGEEFGLAAGSAVTGKIVAALKKMGVDRVFDTLIAADLTTIEESMEFMSRMENGGKLPLFTSCCPGWIKYCEQMHGELLENLSSCRSPQQMFGSLVKKHYAKKIGKTSGEVVCISVMPCTAKKFEAQRPEFTTDGVYDVDIVLTTVELAQMIKEAGLVFDDLEPAGFDNPLGMGSGGALIFGASGGVMESVVRFVSGYLGGPEVGRVDYHPARGIEGIKEAAVTVKDKTLKVAVVNGLANAENLLQRIKNGEADYHLVEVMACPGGCVGGGGQPDANDTAARVQRLKSIYRLDAVEQVHKAQDNVYVNKIINEWLQGPGSHAAHHDLHTGYVHRRRITGKPMEITGDAGNGQVDVSVCIGTGCYLRGSYEVLTRFTDLVRVCGLEGYVRLNGTFCLEHCDQGVSVRVNDEIITGVTPENAEEVFRNKIAVRCGTTVQV</sequence>
<dbReference type="Gene3D" id="3.40.50.1780">
    <property type="match status" value="1"/>
</dbReference>
<dbReference type="InterPro" id="IPR036249">
    <property type="entry name" value="Thioredoxin-like_sf"/>
</dbReference>
<keyword evidence="10" id="KW-0411">Iron-sulfur</keyword>
<dbReference type="PROSITE" id="PS00198">
    <property type="entry name" value="4FE4S_FER_1"/>
    <property type="match status" value="1"/>
</dbReference>
<keyword evidence="12" id="KW-0472">Membrane</keyword>
<evidence type="ECO:0000256" key="7">
    <source>
        <dbReference type="ARBA" id="ARBA00022737"/>
    </source>
</evidence>
<dbReference type="NCBIfam" id="TIGR02512">
    <property type="entry name" value="FeFe_hydrog_A"/>
    <property type="match status" value="1"/>
</dbReference>
<comment type="similarity">
    <text evidence="3">Belongs to the complex I 75 kDa subunit family.</text>
</comment>
<keyword evidence="8" id="KW-1278">Translocase</keyword>
<name>A0A1I6D826_9FIRM</name>
<feature type="domain" description="4Fe-4S ferredoxin-type" evidence="15">
    <location>
        <begin position="138"/>
        <end position="168"/>
    </location>
</feature>
<evidence type="ECO:0000256" key="13">
    <source>
        <dbReference type="ARBA" id="ARBA00034078"/>
    </source>
</evidence>
<dbReference type="Gene3D" id="3.30.70.20">
    <property type="match status" value="1"/>
</dbReference>
<dbReference type="Gene3D" id="3.10.20.740">
    <property type="match status" value="1"/>
</dbReference>
<organism evidence="17 18">
    <name type="scientific">Desulfoscipio geothermicus DSM 3669</name>
    <dbReference type="NCBI Taxonomy" id="1121426"/>
    <lineage>
        <taxon>Bacteria</taxon>
        <taxon>Bacillati</taxon>
        <taxon>Bacillota</taxon>
        <taxon>Clostridia</taxon>
        <taxon>Eubacteriales</taxon>
        <taxon>Desulfallaceae</taxon>
        <taxon>Desulfoscipio</taxon>
    </lineage>
</organism>
<evidence type="ECO:0000256" key="11">
    <source>
        <dbReference type="ARBA" id="ARBA00023027"/>
    </source>
</evidence>
<keyword evidence="4" id="KW-0004">4Fe-4S</keyword>
<dbReference type="InterPro" id="IPR054351">
    <property type="entry name" value="NADH_UbQ_OxRdtase_ferredoxin"/>
</dbReference>
<evidence type="ECO:0000256" key="6">
    <source>
        <dbReference type="ARBA" id="ARBA00022723"/>
    </source>
</evidence>
<keyword evidence="6" id="KW-0479">Metal-binding</keyword>
<evidence type="ECO:0000256" key="8">
    <source>
        <dbReference type="ARBA" id="ARBA00022967"/>
    </source>
</evidence>
<keyword evidence="5" id="KW-0001">2Fe-2S</keyword>
<feature type="domain" description="4Fe-4S ferredoxin-type" evidence="15">
    <location>
        <begin position="179"/>
        <end position="210"/>
    </location>
</feature>
<dbReference type="PROSITE" id="PS51085">
    <property type="entry name" value="2FE2S_FER_2"/>
    <property type="match status" value="1"/>
</dbReference>
<keyword evidence="11" id="KW-0520">NAD</keyword>
<evidence type="ECO:0000259" key="16">
    <source>
        <dbReference type="PROSITE" id="PS51839"/>
    </source>
</evidence>
<dbReference type="InterPro" id="IPR009016">
    <property type="entry name" value="Fe_hydrogenase"/>
</dbReference>
<dbReference type="GO" id="GO:0016020">
    <property type="term" value="C:membrane"/>
    <property type="evidence" value="ECO:0007669"/>
    <property type="project" value="UniProtKB-SubCell"/>
</dbReference>
<dbReference type="InterPro" id="IPR036010">
    <property type="entry name" value="2Fe-2S_ferredoxin-like_sf"/>
</dbReference>
<evidence type="ECO:0000313" key="18">
    <source>
        <dbReference type="Proteomes" id="UP000199584"/>
    </source>
</evidence>
<dbReference type="Pfam" id="PF10588">
    <property type="entry name" value="NADH-G_4Fe-4S_3"/>
    <property type="match status" value="1"/>
</dbReference>
<dbReference type="InterPro" id="IPR017896">
    <property type="entry name" value="4Fe4S_Fe-S-bd"/>
</dbReference>
<dbReference type="RefSeq" id="WP_092482468.1">
    <property type="nucleotide sequence ID" value="NZ_FOYM01000007.1"/>
</dbReference>
<dbReference type="GO" id="GO:0051537">
    <property type="term" value="F:2 iron, 2 sulfur cluster binding"/>
    <property type="evidence" value="ECO:0007669"/>
    <property type="project" value="UniProtKB-KW"/>
</dbReference>
<feature type="domain" description="2Fe-2S ferredoxin-type" evidence="14">
    <location>
        <begin position="1"/>
        <end position="79"/>
    </location>
</feature>
<dbReference type="SUPFAM" id="SSF53920">
    <property type="entry name" value="Fe-only hydrogenase"/>
    <property type="match status" value="1"/>
</dbReference>
<dbReference type="Gene3D" id="4.10.260.20">
    <property type="entry name" value="Iron hydrogenase, small subunit"/>
    <property type="match status" value="1"/>
</dbReference>
<dbReference type="InterPro" id="IPR001041">
    <property type="entry name" value="2Fe-2S_ferredoxin-type"/>
</dbReference>
<accession>A0A1I6D826</accession>
<comment type="cofactor">
    <cofactor evidence="1">
        <name>[4Fe-4S] cluster</name>
        <dbReference type="ChEBI" id="CHEBI:49883"/>
    </cofactor>
</comment>
<dbReference type="InterPro" id="IPR004108">
    <property type="entry name" value="Fe_hydrogenase_lsu_C"/>
</dbReference>
<dbReference type="Pfam" id="PF01257">
    <property type="entry name" value="2Fe-2S_thioredx"/>
    <property type="match status" value="1"/>
</dbReference>
<dbReference type="GO" id="GO:0008137">
    <property type="term" value="F:NADH dehydrogenase (ubiquinone) activity"/>
    <property type="evidence" value="ECO:0007669"/>
    <property type="project" value="InterPro"/>
</dbReference>
<evidence type="ECO:0000256" key="2">
    <source>
        <dbReference type="ARBA" id="ARBA00004370"/>
    </source>
</evidence>
<dbReference type="InterPro" id="IPR019574">
    <property type="entry name" value="NADH_UbQ_OxRdtase_Gsu_4Fe4S-bd"/>
</dbReference>
<dbReference type="GO" id="GO:0008901">
    <property type="term" value="F:ferredoxin hydrogenase activity"/>
    <property type="evidence" value="ECO:0007669"/>
    <property type="project" value="InterPro"/>
</dbReference>
<dbReference type="Gene3D" id="3.40.30.10">
    <property type="entry name" value="Glutaredoxin"/>
    <property type="match status" value="1"/>
</dbReference>
<proteinExistence type="inferred from homology"/>
<dbReference type="InterPro" id="IPR003149">
    <property type="entry name" value="Fe_hydrogenase_ssu"/>
</dbReference>
<reference evidence="18" key="1">
    <citation type="submission" date="2016-10" db="EMBL/GenBank/DDBJ databases">
        <authorList>
            <person name="Varghese N."/>
            <person name="Submissions S."/>
        </authorList>
    </citation>
    <scope>NUCLEOTIDE SEQUENCE [LARGE SCALE GENOMIC DNA]</scope>
    <source>
        <strain evidence="18">DSM 3669</strain>
    </source>
</reference>
<dbReference type="CDD" id="cd00207">
    <property type="entry name" value="fer2"/>
    <property type="match status" value="1"/>
</dbReference>
<dbReference type="SUPFAM" id="SSF54292">
    <property type="entry name" value="2Fe-2S ferredoxin-like"/>
    <property type="match status" value="1"/>
</dbReference>
<dbReference type="Pfam" id="PF02256">
    <property type="entry name" value="Fe_hyd_SSU"/>
    <property type="match status" value="1"/>
</dbReference>
<evidence type="ECO:0000256" key="10">
    <source>
        <dbReference type="ARBA" id="ARBA00023014"/>
    </source>
</evidence>
<dbReference type="SMART" id="SM00902">
    <property type="entry name" value="Fe_hyd_SSU"/>
    <property type="match status" value="1"/>
</dbReference>
<gene>
    <name evidence="17" type="ORF">SAMN05660706_10715</name>
</gene>
<dbReference type="Pfam" id="PF02906">
    <property type="entry name" value="Fe_hyd_lg_C"/>
    <property type="match status" value="1"/>
</dbReference>
<dbReference type="SMART" id="SM00929">
    <property type="entry name" value="NADH-G_4Fe-4S_3"/>
    <property type="match status" value="1"/>
</dbReference>
<dbReference type="FunFam" id="3.10.20.740:FF:000004">
    <property type="entry name" value="NADH-quinone oxidoreductase"/>
    <property type="match status" value="1"/>
</dbReference>
<evidence type="ECO:0000256" key="5">
    <source>
        <dbReference type="ARBA" id="ARBA00022714"/>
    </source>
</evidence>
<comment type="subcellular location">
    <subcellularLocation>
        <location evidence="2">Membrane</location>
    </subcellularLocation>
</comment>
<feature type="domain" description="4Fe-4S His(Cys)3-ligated-type" evidence="16">
    <location>
        <begin position="79"/>
        <end position="118"/>
    </location>
</feature>
<dbReference type="AlphaFoldDB" id="A0A1I6D826"/>
<dbReference type="Pfam" id="PF13510">
    <property type="entry name" value="Fer2_4"/>
    <property type="match status" value="1"/>
</dbReference>
<evidence type="ECO:0000313" key="17">
    <source>
        <dbReference type="EMBL" id="SFR01589.1"/>
    </source>
</evidence>
<dbReference type="SUPFAM" id="SSF54862">
    <property type="entry name" value="4Fe-4S ferredoxins"/>
    <property type="match status" value="1"/>
</dbReference>
<evidence type="ECO:0000259" key="14">
    <source>
        <dbReference type="PROSITE" id="PS51085"/>
    </source>
</evidence>
<evidence type="ECO:0000256" key="3">
    <source>
        <dbReference type="ARBA" id="ARBA00005404"/>
    </source>
</evidence>
<dbReference type="SUPFAM" id="SSF52833">
    <property type="entry name" value="Thioredoxin-like"/>
    <property type="match status" value="1"/>
</dbReference>
<dbReference type="Proteomes" id="UP000199584">
    <property type="component" value="Unassembled WGS sequence"/>
</dbReference>
<dbReference type="PROSITE" id="PS51379">
    <property type="entry name" value="4FE4S_FER_2"/>
    <property type="match status" value="2"/>
</dbReference>
<comment type="cofactor">
    <cofactor evidence="13">
        <name>[2Fe-2S] cluster</name>
        <dbReference type="ChEBI" id="CHEBI:190135"/>
    </cofactor>
</comment>
<dbReference type="InterPro" id="IPR017900">
    <property type="entry name" value="4Fe4S_Fe_S_CS"/>
</dbReference>
<keyword evidence="7" id="KW-0677">Repeat</keyword>
<dbReference type="PANTHER" id="PTHR11615">
    <property type="entry name" value="NITRATE, FORMATE, IRON DEHYDROGENASE"/>
    <property type="match status" value="1"/>
</dbReference>
<dbReference type="PROSITE" id="PS00641">
    <property type="entry name" value="COMPLEX1_75K_1"/>
    <property type="match status" value="1"/>
</dbReference>